<dbReference type="GO" id="GO:0035435">
    <property type="term" value="P:phosphate ion transmembrane transport"/>
    <property type="evidence" value="ECO:0007669"/>
    <property type="project" value="InterPro"/>
</dbReference>
<evidence type="ECO:0000256" key="3">
    <source>
        <dbReference type="ARBA" id="ARBA00011529"/>
    </source>
</evidence>
<dbReference type="AlphaFoldDB" id="A0A347WDW2"/>
<dbReference type="PANTHER" id="PTHR42996">
    <property type="entry name" value="PHOSPHATE-BINDING PROTEIN PSTS"/>
    <property type="match status" value="1"/>
</dbReference>
<dbReference type="RefSeq" id="WP_408886135.1">
    <property type="nucleotide sequence ID" value="NZ_CP023036.1"/>
</dbReference>
<dbReference type="NCBIfam" id="TIGR00975">
    <property type="entry name" value="3a0107s03"/>
    <property type="match status" value="1"/>
</dbReference>
<feature type="signal peptide" evidence="8">
    <location>
        <begin position="1"/>
        <end position="38"/>
    </location>
</feature>
<evidence type="ECO:0000313" key="10">
    <source>
        <dbReference type="EMBL" id="AXY23055.1"/>
    </source>
</evidence>
<dbReference type="SUPFAM" id="SSF53850">
    <property type="entry name" value="Periplasmic binding protein-like II"/>
    <property type="match status" value="1"/>
</dbReference>
<dbReference type="GO" id="GO:0043190">
    <property type="term" value="C:ATP-binding cassette (ABC) transporter complex"/>
    <property type="evidence" value="ECO:0007669"/>
    <property type="project" value="InterPro"/>
</dbReference>
<dbReference type="KEGG" id="ksc:CD178_02305"/>
<comment type="similarity">
    <text evidence="2 7">Belongs to the PstS family.</text>
</comment>
<comment type="function">
    <text evidence="1 7">Part of the ABC transporter complex PstSACB involved in phosphate import.</text>
</comment>
<dbReference type="Pfam" id="PF12849">
    <property type="entry name" value="PBP_like_2"/>
    <property type="match status" value="1"/>
</dbReference>
<gene>
    <name evidence="10" type="primary">pstS_2</name>
    <name evidence="10" type="ORF">CD178_02305</name>
</gene>
<dbReference type="Gene3D" id="3.40.190.10">
    <property type="entry name" value="Periplasmic binding protein-like II"/>
    <property type="match status" value="2"/>
</dbReference>
<dbReference type="InterPro" id="IPR024370">
    <property type="entry name" value="PBP_domain"/>
</dbReference>
<dbReference type="InterPro" id="IPR005673">
    <property type="entry name" value="ABC_phos-bd_PstS"/>
</dbReference>
<evidence type="ECO:0000313" key="11">
    <source>
        <dbReference type="Proteomes" id="UP000264120"/>
    </source>
</evidence>
<keyword evidence="11" id="KW-1185">Reference proteome</keyword>
<dbReference type="PANTHER" id="PTHR42996:SF1">
    <property type="entry name" value="PHOSPHATE-BINDING PROTEIN PSTS"/>
    <property type="match status" value="1"/>
</dbReference>
<evidence type="ECO:0000256" key="4">
    <source>
        <dbReference type="ARBA" id="ARBA00021889"/>
    </source>
</evidence>
<evidence type="ECO:0000256" key="2">
    <source>
        <dbReference type="ARBA" id="ARBA00008725"/>
    </source>
</evidence>
<evidence type="ECO:0000256" key="6">
    <source>
        <dbReference type="ARBA" id="ARBA00022592"/>
    </source>
</evidence>
<proteinExistence type="inferred from homology"/>
<dbReference type="Proteomes" id="UP000264120">
    <property type="component" value="Chromosome"/>
</dbReference>
<dbReference type="EMBL" id="CP023036">
    <property type="protein sequence ID" value="AXY23055.1"/>
    <property type="molecule type" value="Genomic_DNA"/>
</dbReference>
<dbReference type="GO" id="GO:0042301">
    <property type="term" value="F:phosphate ion binding"/>
    <property type="evidence" value="ECO:0007669"/>
    <property type="project" value="InterPro"/>
</dbReference>
<accession>A0A347WDW2</accession>
<evidence type="ECO:0000256" key="5">
    <source>
        <dbReference type="ARBA" id="ARBA00022448"/>
    </source>
</evidence>
<keyword evidence="8" id="KW-0732">Signal</keyword>
<comment type="subunit">
    <text evidence="3 7">The complex is composed of two ATP-binding proteins (PstB), two transmembrane proteins (PstC and PstA) and a solute-binding protein (PstS).</text>
</comment>
<name>A0A347WDW2_9PROT</name>
<dbReference type="InterPro" id="IPR050962">
    <property type="entry name" value="Phosphate-bind_PstS"/>
</dbReference>
<feature type="domain" description="PBP" evidence="9">
    <location>
        <begin position="39"/>
        <end position="320"/>
    </location>
</feature>
<feature type="chain" id="PRO_5016641545" description="Phosphate-binding protein PstS" evidence="8">
    <location>
        <begin position="39"/>
        <end position="350"/>
    </location>
</feature>
<keyword evidence="5 7" id="KW-0813">Transport</keyword>
<dbReference type="PIRSF" id="PIRSF002756">
    <property type="entry name" value="PstS"/>
    <property type="match status" value="1"/>
</dbReference>
<reference evidence="10 11" key="1">
    <citation type="submission" date="2017-08" db="EMBL/GenBank/DDBJ databases">
        <title>Complete genome sequence of Gluconacetobacter saccharivorans CV1 isolated from Fermented Vinegar.</title>
        <authorList>
            <person name="Kim S.-Y."/>
        </authorList>
    </citation>
    <scope>NUCLEOTIDE SEQUENCE [LARGE SCALE GENOMIC DNA]</scope>
    <source>
        <strain evidence="10 11">CV1</strain>
    </source>
</reference>
<evidence type="ECO:0000256" key="8">
    <source>
        <dbReference type="SAM" id="SignalP"/>
    </source>
</evidence>
<evidence type="ECO:0000256" key="7">
    <source>
        <dbReference type="PIRNR" id="PIRNR002756"/>
    </source>
</evidence>
<organism evidence="10 11">
    <name type="scientific">Komagataeibacter saccharivorans</name>
    <dbReference type="NCBI Taxonomy" id="265959"/>
    <lineage>
        <taxon>Bacteria</taxon>
        <taxon>Pseudomonadati</taxon>
        <taxon>Pseudomonadota</taxon>
        <taxon>Alphaproteobacteria</taxon>
        <taxon>Acetobacterales</taxon>
        <taxon>Acetobacteraceae</taxon>
        <taxon>Komagataeibacter</taxon>
    </lineage>
</organism>
<protein>
    <recommendedName>
        <fullName evidence="4 7">Phosphate-binding protein PstS</fullName>
    </recommendedName>
</protein>
<dbReference type="CDD" id="cd13565">
    <property type="entry name" value="PBP2_PstS"/>
    <property type="match status" value="1"/>
</dbReference>
<evidence type="ECO:0000259" key="9">
    <source>
        <dbReference type="Pfam" id="PF12849"/>
    </source>
</evidence>
<keyword evidence="6 7" id="KW-0592">Phosphate transport</keyword>
<evidence type="ECO:0000256" key="1">
    <source>
        <dbReference type="ARBA" id="ARBA00002841"/>
    </source>
</evidence>
<sequence length="350" mass="36423">MRSCGARRSGLLANRARAGRIGLALAAMLCTASLPAYATDITGAGSSFGAPIYGAWGAGAARATDIRLNYQTIGSGAGQNQVKARTVDFGASDAPMNAAQLAHNGLMQFPTVLGAIVPVVNLPGLDGSHLHLTGELLAGLYSGDITMWNDPRIAAENPGVSLPAMPVAPVRRADGSGTTFVFTSYLARVSPRWAAEEGKGTSIEWPVGEGARGNDGVAAAVRNTEGSIGYLEYAYAAGNHMPMAELRNHHGDVVAPDPESFRLAVTSAHWADDATHSADVLDGDGAGAWPIMAATYVLIPTDSATTAQGRAVRAFFDWSMQHGAESALLLGYVPLPEDIRASIRTILNGR</sequence>